<evidence type="ECO:0000256" key="1">
    <source>
        <dbReference type="ARBA" id="ARBA00000085"/>
    </source>
</evidence>
<dbReference type="InterPro" id="IPR003661">
    <property type="entry name" value="HisK_dim/P_dom"/>
</dbReference>
<organism evidence="14 15">
    <name type="scientific">Nocardioides gansuensis</name>
    <dbReference type="NCBI Taxonomy" id="2138300"/>
    <lineage>
        <taxon>Bacteria</taxon>
        <taxon>Bacillati</taxon>
        <taxon>Actinomycetota</taxon>
        <taxon>Actinomycetes</taxon>
        <taxon>Propionibacteriales</taxon>
        <taxon>Nocardioidaceae</taxon>
        <taxon>Nocardioides</taxon>
    </lineage>
</organism>
<evidence type="ECO:0000256" key="2">
    <source>
        <dbReference type="ARBA" id="ARBA00004236"/>
    </source>
</evidence>
<dbReference type="PANTHER" id="PTHR45436:SF5">
    <property type="entry name" value="SENSOR HISTIDINE KINASE TRCS"/>
    <property type="match status" value="1"/>
</dbReference>
<gene>
    <name evidence="14" type="ORF">DDE18_06840</name>
</gene>
<dbReference type="EMBL" id="QDGZ01000002">
    <property type="protein sequence ID" value="PVG84073.1"/>
    <property type="molecule type" value="Genomic_DNA"/>
</dbReference>
<dbReference type="CDD" id="cd06225">
    <property type="entry name" value="HAMP"/>
    <property type="match status" value="1"/>
</dbReference>
<dbReference type="Gene3D" id="6.10.340.10">
    <property type="match status" value="1"/>
</dbReference>
<dbReference type="InterPro" id="IPR003660">
    <property type="entry name" value="HAMP_dom"/>
</dbReference>
<keyword evidence="6 11" id="KW-0812">Transmembrane</keyword>
<dbReference type="PANTHER" id="PTHR45436">
    <property type="entry name" value="SENSOR HISTIDINE KINASE YKOH"/>
    <property type="match status" value="1"/>
</dbReference>
<dbReference type="PROSITE" id="PS50109">
    <property type="entry name" value="HIS_KIN"/>
    <property type="match status" value="1"/>
</dbReference>
<dbReference type="GO" id="GO:0000155">
    <property type="term" value="F:phosphorelay sensor kinase activity"/>
    <property type="evidence" value="ECO:0007669"/>
    <property type="project" value="InterPro"/>
</dbReference>
<dbReference type="SMART" id="SM00304">
    <property type="entry name" value="HAMP"/>
    <property type="match status" value="1"/>
</dbReference>
<dbReference type="PRINTS" id="PR00344">
    <property type="entry name" value="BCTRLSENSOR"/>
</dbReference>
<dbReference type="CDD" id="cd00082">
    <property type="entry name" value="HisKA"/>
    <property type="match status" value="1"/>
</dbReference>
<dbReference type="AlphaFoldDB" id="A0A2T8FEF0"/>
<dbReference type="Gene3D" id="1.10.287.130">
    <property type="match status" value="1"/>
</dbReference>
<evidence type="ECO:0000256" key="4">
    <source>
        <dbReference type="ARBA" id="ARBA00022553"/>
    </source>
</evidence>
<dbReference type="Pfam" id="PF00672">
    <property type="entry name" value="HAMP"/>
    <property type="match status" value="1"/>
</dbReference>
<dbReference type="Gene3D" id="3.30.565.10">
    <property type="entry name" value="Histidine kinase-like ATPase, C-terminal domain"/>
    <property type="match status" value="1"/>
</dbReference>
<sequence>MAVLCVGIALIYATLDRQLAAVMDADLRARAADLVAAVRAGDVEVVESDPTAQLYAADGRLLAGSDVLGDLRLLPVEEVRRVADPTLETVALGPDGPAGLSTVRILSTPVDATRTLSVAVSARPLQEAQDRLLLVLLLVGPVLVGMVALIGWWAVWAALRPVDLLTREAAAISSLHEPRHLPAVPGNDEIARLSRTLDDMLTRLRVSLERERGFVDDASHELRSPIAVLRGELELALSALDDPAETERSLRAALTETERLTRLAEDLLLLARERAGSLVVRNEPVDLVELAATEARRLGPGLRLSVAVTGEPAVVEGDPDRLRQVIANALHNSSQAGADTVQIEVSRDHGWVSVVIADDGPGFPASILSAAFERFVRGDQARTPGRSGAGLGLSIVRAIVSAHEGAVEARNGPPLGGAVLTVRLPHPRLGEA</sequence>
<dbReference type="OrthoDB" id="9786919at2"/>
<keyword evidence="4" id="KW-0597">Phosphoprotein</keyword>
<evidence type="ECO:0000256" key="7">
    <source>
        <dbReference type="ARBA" id="ARBA00022777"/>
    </source>
</evidence>
<dbReference type="InterPro" id="IPR003594">
    <property type="entry name" value="HATPase_dom"/>
</dbReference>
<dbReference type="Pfam" id="PF02518">
    <property type="entry name" value="HATPase_c"/>
    <property type="match status" value="1"/>
</dbReference>
<dbReference type="Proteomes" id="UP000246018">
    <property type="component" value="Unassembled WGS sequence"/>
</dbReference>
<dbReference type="InterPro" id="IPR050428">
    <property type="entry name" value="TCS_sensor_his_kinase"/>
</dbReference>
<evidence type="ECO:0000256" key="3">
    <source>
        <dbReference type="ARBA" id="ARBA00012438"/>
    </source>
</evidence>
<keyword evidence="15" id="KW-1185">Reference proteome</keyword>
<keyword evidence="8 11" id="KW-1133">Transmembrane helix</keyword>
<dbReference type="CDD" id="cd00075">
    <property type="entry name" value="HATPase"/>
    <property type="match status" value="1"/>
</dbReference>
<comment type="catalytic activity">
    <reaction evidence="1">
        <text>ATP + protein L-histidine = ADP + protein N-phospho-L-histidine.</text>
        <dbReference type="EC" id="2.7.13.3"/>
    </reaction>
</comment>
<dbReference type="SMART" id="SM00387">
    <property type="entry name" value="HATPase_c"/>
    <property type="match status" value="1"/>
</dbReference>
<proteinExistence type="predicted"/>
<keyword evidence="7 14" id="KW-0418">Kinase</keyword>
<evidence type="ECO:0000256" key="11">
    <source>
        <dbReference type="SAM" id="Phobius"/>
    </source>
</evidence>
<reference evidence="14 15" key="1">
    <citation type="submission" date="2018-04" db="EMBL/GenBank/DDBJ databases">
        <title>Genome of Nocardioides gansuensis WSJ-1.</title>
        <authorList>
            <person name="Wu S."/>
            <person name="Wang G."/>
        </authorList>
    </citation>
    <scope>NUCLEOTIDE SEQUENCE [LARGE SCALE GENOMIC DNA]</scope>
    <source>
        <strain evidence="14 15">WSJ-1</strain>
    </source>
</reference>
<dbReference type="GO" id="GO:0005886">
    <property type="term" value="C:plasma membrane"/>
    <property type="evidence" value="ECO:0007669"/>
    <property type="project" value="UniProtKB-SubCell"/>
</dbReference>
<dbReference type="SUPFAM" id="SSF55874">
    <property type="entry name" value="ATPase domain of HSP90 chaperone/DNA topoisomerase II/histidine kinase"/>
    <property type="match status" value="1"/>
</dbReference>
<comment type="caution">
    <text evidence="14">The sequence shown here is derived from an EMBL/GenBank/DDBJ whole genome shotgun (WGS) entry which is preliminary data.</text>
</comment>
<dbReference type="InterPro" id="IPR036097">
    <property type="entry name" value="HisK_dim/P_sf"/>
</dbReference>
<evidence type="ECO:0000256" key="6">
    <source>
        <dbReference type="ARBA" id="ARBA00022692"/>
    </source>
</evidence>
<evidence type="ECO:0000259" key="12">
    <source>
        <dbReference type="PROSITE" id="PS50109"/>
    </source>
</evidence>
<accession>A0A2T8FEF0</accession>
<dbReference type="SUPFAM" id="SSF47384">
    <property type="entry name" value="Homodimeric domain of signal transducing histidine kinase"/>
    <property type="match status" value="1"/>
</dbReference>
<dbReference type="EC" id="2.7.13.3" evidence="3"/>
<feature type="domain" description="HAMP" evidence="13">
    <location>
        <begin position="156"/>
        <end position="209"/>
    </location>
</feature>
<evidence type="ECO:0000313" key="14">
    <source>
        <dbReference type="EMBL" id="PVG84073.1"/>
    </source>
</evidence>
<dbReference type="InterPro" id="IPR005467">
    <property type="entry name" value="His_kinase_dom"/>
</dbReference>
<evidence type="ECO:0000256" key="9">
    <source>
        <dbReference type="ARBA" id="ARBA00023012"/>
    </source>
</evidence>
<evidence type="ECO:0000256" key="10">
    <source>
        <dbReference type="ARBA" id="ARBA00023136"/>
    </source>
</evidence>
<dbReference type="SMART" id="SM00388">
    <property type="entry name" value="HisKA"/>
    <property type="match status" value="1"/>
</dbReference>
<evidence type="ECO:0000256" key="8">
    <source>
        <dbReference type="ARBA" id="ARBA00022989"/>
    </source>
</evidence>
<evidence type="ECO:0000313" key="15">
    <source>
        <dbReference type="Proteomes" id="UP000246018"/>
    </source>
</evidence>
<comment type="subcellular location">
    <subcellularLocation>
        <location evidence="2">Cell membrane</location>
    </subcellularLocation>
</comment>
<feature type="domain" description="Histidine kinase" evidence="12">
    <location>
        <begin position="217"/>
        <end position="428"/>
    </location>
</feature>
<keyword evidence="10 11" id="KW-0472">Membrane</keyword>
<evidence type="ECO:0000259" key="13">
    <source>
        <dbReference type="PROSITE" id="PS50885"/>
    </source>
</evidence>
<dbReference type="PROSITE" id="PS50885">
    <property type="entry name" value="HAMP"/>
    <property type="match status" value="1"/>
</dbReference>
<dbReference type="Pfam" id="PF00512">
    <property type="entry name" value="HisKA"/>
    <property type="match status" value="1"/>
</dbReference>
<dbReference type="InterPro" id="IPR004358">
    <property type="entry name" value="Sig_transdc_His_kin-like_C"/>
</dbReference>
<keyword evidence="5" id="KW-0808">Transferase</keyword>
<name>A0A2T8FEF0_9ACTN</name>
<dbReference type="InterPro" id="IPR036890">
    <property type="entry name" value="HATPase_C_sf"/>
</dbReference>
<keyword evidence="9" id="KW-0902">Two-component regulatory system</keyword>
<protein>
    <recommendedName>
        <fullName evidence="3">histidine kinase</fullName>
        <ecNumber evidence="3">2.7.13.3</ecNumber>
    </recommendedName>
</protein>
<feature type="transmembrane region" description="Helical" evidence="11">
    <location>
        <begin position="132"/>
        <end position="156"/>
    </location>
</feature>
<evidence type="ECO:0000256" key="5">
    <source>
        <dbReference type="ARBA" id="ARBA00022679"/>
    </source>
</evidence>
<dbReference type="FunFam" id="1.10.287.130:FF:000001">
    <property type="entry name" value="Two-component sensor histidine kinase"/>
    <property type="match status" value="1"/>
</dbReference>